<proteinExistence type="predicted"/>
<organism evidence="2 3">
    <name type="scientific">Linum tenue</name>
    <dbReference type="NCBI Taxonomy" id="586396"/>
    <lineage>
        <taxon>Eukaryota</taxon>
        <taxon>Viridiplantae</taxon>
        <taxon>Streptophyta</taxon>
        <taxon>Embryophyta</taxon>
        <taxon>Tracheophyta</taxon>
        <taxon>Spermatophyta</taxon>
        <taxon>Magnoliopsida</taxon>
        <taxon>eudicotyledons</taxon>
        <taxon>Gunneridae</taxon>
        <taxon>Pentapetalae</taxon>
        <taxon>rosids</taxon>
        <taxon>fabids</taxon>
        <taxon>Malpighiales</taxon>
        <taxon>Linaceae</taxon>
        <taxon>Linum</taxon>
    </lineage>
</organism>
<dbReference type="EMBL" id="CAMGYJ010000010">
    <property type="protein sequence ID" value="CAI0552241.1"/>
    <property type="molecule type" value="Genomic_DNA"/>
</dbReference>
<keyword evidence="3" id="KW-1185">Reference proteome</keyword>
<dbReference type="Proteomes" id="UP001154282">
    <property type="component" value="Unassembled WGS sequence"/>
</dbReference>
<dbReference type="AlphaFoldDB" id="A0AAV0R4U3"/>
<feature type="region of interest" description="Disordered" evidence="1">
    <location>
        <begin position="87"/>
        <end position="109"/>
    </location>
</feature>
<name>A0AAV0R4U3_9ROSI</name>
<accession>A0AAV0R4U3</accession>
<protein>
    <submittedName>
        <fullName evidence="2">Uncharacterized protein</fullName>
    </submittedName>
</protein>
<evidence type="ECO:0000313" key="2">
    <source>
        <dbReference type="EMBL" id="CAI0552241.1"/>
    </source>
</evidence>
<gene>
    <name evidence="2" type="ORF">LITE_LOCUS46329</name>
</gene>
<feature type="region of interest" description="Disordered" evidence="1">
    <location>
        <begin position="45"/>
        <end position="71"/>
    </location>
</feature>
<evidence type="ECO:0000256" key="1">
    <source>
        <dbReference type="SAM" id="MobiDB-lite"/>
    </source>
</evidence>
<feature type="compositionally biased region" description="Basic residues" evidence="1">
    <location>
        <begin position="52"/>
        <end position="63"/>
    </location>
</feature>
<reference evidence="2" key="1">
    <citation type="submission" date="2022-08" db="EMBL/GenBank/DDBJ databases">
        <authorList>
            <person name="Gutierrez-Valencia J."/>
        </authorList>
    </citation>
    <scope>NUCLEOTIDE SEQUENCE</scope>
</reference>
<sequence length="174" mass="19613">MAPPNFPPQIPRDALRPQGFRSPLLLPVLRLRLRPILRHSPPTLRNLELRRRSPRRPPRKRIRRADQARPPEFPRVALFRHRNLRLPLQSGHPFPHPAPAAPRRRPSRKSVNHFRVRVRVHGIGRGVQSGESGAQALARRPLALQVGVLCFHLLCFRPTAGGGGGGDQRLETAG</sequence>
<evidence type="ECO:0000313" key="3">
    <source>
        <dbReference type="Proteomes" id="UP001154282"/>
    </source>
</evidence>
<comment type="caution">
    <text evidence="2">The sequence shown here is derived from an EMBL/GenBank/DDBJ whole genome shotgun (WGS) entry which is preliminary data.</text>
</comment>